<dbReference type="GO" id="GO:0005737">
    <property type="term" value="C:cytoplasm"/>
    <property type="evidence" value="ECO:0007669"/>
    <property type="project" value="TreeGrafter"/>
</dbReference>
<dbReference type="Pfam" id="PF13302">
    <property type="entry name" value="Acetyltransf_3"/>
    <property type="match status" value="1"/>
</dbReference>
<reference evidence="2 3" key="1">
    <citation type="submission" date="2020-01" db="EMBL/GenBank/DDBJ databases">
        <title>Paenibacillus sp. nov., isolated from tomato rhizosphere.</title>
        <authorList>
            <person name="Weon H.-Y."/>
            <person name="Lee S.A."/>
        </authorList>
    </citation>
    <scope>NUCLEOTIDE SEQUENCE [LARGE SCALE GENOMIC DNA]</scope>
    <source>
        <strain evidence="2 3">12200R-189</strain>
    </source>
</reference>
<dbReference type="Gene3D" id="3.40.630.30">
    <property type="match status" value="1"/>
</dbReference>
<organism evidence="2 3">
    <name type="scientific">Paenibacillus lycopersici</name>
    <dbReference type="NCBI Taxonomy" id="2704462"/>
    <lineage>
        <taxon>Bacteria</taxon>
        <taxon>Bacillati</taxon>
        <taxon>Bacillota</taxon>
        <taxon>Bacilli</taxon>
        <taxon>Bacillales</taxon>
        <taxon>Paenibacillaceae</taxon>
        <taxon>Paenibacillus</taxon>
    </lineage>
</organism>
<dbReference type="InterPro" id="IPR016181">
    <property type="entry name" value="Acyl_CoA_acyltransferase"/>
</dbReference>
<gene>
    <name evidence="2" type="ORF">GXP70_03550</name>
</gene>
<dbReference type="PANTHER" id="PTHR43792:SF9">
    <property type="entry name" value="RIBOSOMAL-PROTEIN-ALANINE ACETYLTRANSFERASE"/>
    <property type="match status" value="1"/>
</dbReference>
<accession>A0A6C0FPR4</accession>
<feature type="domain" description="N-acetyltransferase" evidence="1">
    <location>
        <begin position="11"/>
        <end position="164"/>
    </location>
</feature>
<dbReference type="InterPro" id="IPR000182">
    <property type="entry name" value="GNAT_dom"/>
</dbReference>
<evidence type="ECO:0000259" key="1">
    <source>
        <dbReference type="PROSITE" id="PS51186"/>
    </source>
</evidence>
<dbReference type="Proteomes" id="UP000476064">
    <property type="component" value="Chromosome"/>
</dbReference>
<proteinExistence type="predicted"/>
<keyword evidence="2" id="KW-0808">Transferase</keyword>
<dbReference type="PROSITE" id="PS51186">
    <property type="entry name" value="GNAT"/>
    <property type="match status" value="1"/>
</dbReference>
<dbReference type="PANTHER" id="PTHR43792">
    <property type="entry name" value="GNAT FAMILY, PUTATIVE (AFU_ORTHOLOGUE AFUA_3G00765)-RELATED-RELATED"/>
    <property type="match status" value="1"/>
</dbReference>
<evidence type="ECO:0000313" key="2">
    <source>
        <dbReference type="EMBL" id="QHT59126.1"/>
    </source>
</evidence>
<name>A0A6C0FPR4_9BACL</name>
<keyword evidence="3" id="KW-1185">Reference proteome</keyword>
<dbReference type="InterPro" id="IPR051531">
    <property type="entry name" value="N-acetyltransferase"/>
</dbReference>
<dbReference type="KEGG" id="plyc:GXP70_03550"/>
<dbReference type="GO" id="GO:0008999">
    <property type="term" value="F:protein-N-terminal-alanine acetyltransferase activity"/>
    <property type="evidence" value="ECO:0007669"/>
    <property type="project" value="TreeGrafter"/>
</dbReference>
<evidence type="ECO:0000313" key="3">
    <source>
        <dbReference type="Proteomes" id="UP000476064"/>
    </source>
</evidence>
<dbReference type="EMBL" id="CP048209">
    <property type="protein sequence ID" value="QHT59126.1"/>
    <property type="molecule type" value="Genomic_DNA"/>
</dbReference>
<protein>
    <submittedName>
        <fullName evidence="2">GNAT family N-acetyltransferase</fullName>
    </submittedName>
</protein>
<sequence length="165" mass="18518">MIYPERTTPRLRLRELTLADAEAACRHFADPEVTRFMDIEPCGSIREAEAIIQFHLDDSGCRYGMFDKETAALLGTCGFHCWRQDPAGIAEIGFDLSPSCWGQGYMAEALRELIDIGFRQMKLAVIEATVEVDNTRCQSLLAKLGFTRATALRDGLYYYALARPA</sequence>
<dbReference type="RefSeq" id="WP_162355194.1">
    <property type="nucleotide sequence ID" value="NZ_CP048209.1"/>
</dbReference>
<dbReference type="AlphaFoldDB" id="A0A6C0FPR4"/>
<dbReference type="SUPFAM" id="SSF55729">
    <property type="entry name" value="Acyl-CoA N-acyltransferases (Nat)"/>
    <property type="match status" value="1"/>
</dbReference>